<dbReference type="OrthoDB" id="9031823at2"/>
<evidence type="ECO:0000256" key="1">
    <source>
        <dbReference type="SAM" id="MobiDB-lite"/>
    </source>
</evidence>
<dbReference type="GeneID" id="88186207"/>
<keyword evidence="2" id="KW-1133">Transmembrane helix</keyword>
<dbReference type="HOGENOM" id="CLU_2491134_0_0_6"/>
<keyword evidence="2" id="KW-0812">Transmembrane</keyword>
<organism evidence="3 4">
    <name type="scientific">Azotobacter vinelandii (strain DJ / ATCC BAA-1303)</name>
    <dbReference type="NCBI Taxonomy" id="322710"/>
    <lineage>
        <taxon>Bacteria</taxon>
        <taxon>Pseudomonadati</taxon>
        <taxon>Pseudomonadota</taxon>
        <taxon>Gammaproteobacteria</taxon>
        <taxon>Pseudomonadales</taxon>
        <taxon>Pseudomonadaceae</taxon>
        <taxon>Azotobacter</taxon>
    </lineage>
</organism>
<dbReference type="EnsemblBacteria" id="ACO79287">
    <property type="protein sequence ID" value="ACO79287"/>
    <property type="gene ID" value="Avin_31230"/>
</dbReference>
<protein>
    <recommendedName>
        <fullName evidence="5">Transmembrane protein</fullName>
    </recommendedName>
</protein>
<dbReference type="EMBL" id="CP001157">
    <property type="protein sequence ID" value="ACO79287.1"/>
    <property type="molecule type" value="Genomic_DNA"/>
</dbReference>
<dbReference type="RefSeq" id="WP_012701672.1">
    <property type="nucleotide sequence ID" value="NC_012560.1"/>
</dbReference>
<feature type="transmembrane region" description="Helical" evidence="2">
    <location>
        <begin position="41"/>
        <end position="62"/>
    </location>
</feature>
<dbReference type="KEGG" id="avn:Avin_31230"/>
<evidence type="ECO:0008006" key="5">
    <source>
        <dbReference type="Google" id="ProtNLM"/>
    </source>
</evidence>
<name>C1DNC0_AZOVD</name>
<dbReference type="Proteomes" id="UP000002424">
    <property type="component" value="Chromosome"/>
</dbReference>
<dbReference type="STRING" id="322710.Avin_31230"/>
<feature type="transmembrane region" description="Helical" evidence="2">
    <location>
        <begin position="6"/>
        <end position="29"/>
    </location>
</feature>
<evidence type="ECO:0000256" key="2">
    <source>
        <dbReference type="SAM" id="Phobius"/>
    </source>
</evidence>
<sequence length="91" mass="9121">MPLLAEILSVLALLLALATVVGVIAPSLFRNRKTGEAPKRLSLLVWGCIAVLVAMILAGSLVPPPPAPPARNGTPEATSGLPPAGGPSLPA</sequence>
<reference evidence="3 4" key="1">
    <citation type="journal article" date="2009" name="J. Bacteriol.">
        <title>Genome sequence of Azotobacter vinelandii, an obligate aerobe specialized to support diverse anaerobic metabolic processes.</title>
        <authorList>
            <person name="Setubal J.C."/>
            <person name="dos Santos P."/>
            <person name="Goldman B.S."/>
            <person name="Ertesvag H."/>
            <person name="Espin G."/>
            <person name="Rubio L.M."/>
            <person name="Valla S."/>
            <person name="Almeida N.F."/>
            <person name="Balasubramanian D."/>
            <person name="Cromes L."/>
            <person name="Curatti L."/>
            <person name="Du Z."/>
            <person name="Godsy E."/>
            <person name="Goodner B."/>
            <person name="Hellner-Burris K."/>
            <person name="Hernandez J.A."/>
            <person name="Houmiel K."/>
            <person name="Imperial J."/>
            <person name="Kennedy C."/>
            <person name="Larson T.J."/>
            <person name="Latreille P."/>
            <person name="Ligon L.S."/>
            <person name="Lu J."/>
            <person name="Maerk M."/>
            <person name="Miller N.M."/>
            <person name="Norton S."/>
            <person name="O'Carroll I.P."/>
            <person name="Paulsen I."/>
            <person name="Raulfs E.C."/>
            <person name="Roemer R."/>
            <person name="Rosser J."/>
            <person name="Segura D."/>
            <person name="Slater S."/>
            <person name="Stricklin S.L."/>
            <person name="Studholme D.J."/>
            <person name="Sun J."/>
            <person name="Viana C.J."/>
            <person name="Wallin E."/>
            <person name="Wang B."/>
            <person name="Wheeler C."/>
            <person name="Zhu H."/>
            <person name="Dean D.R."/>
            <person name="Dixon R."/>
            <person name="Wood D."/>
        </authorList>
    </citation>
    <scope>NUCLEOTIDE SEQUENCE [LARGE SCALE GENOMIC DNA]</scope>
    <source>
        <strain evidence="4">DJ / ATCC BAA-1303</strain>
    </source>
</reference>
<proteinExistence type="predicted"/>
<dbReference type="AlphaFoldDB" id="C1DNC0"/>
<evidence type="ECO:0000313" key="4">
    <source>
        <dbReference type="Proteomes" id="UP000002424"/>
    </source>
</evidence>
<evidence type="ECO:0000313" key="3">
    <source>
        <dbReference type="EMBL" id="ACO79287.1"/>
    </source>
</evidence>
<accession>C1DNC0</accession>
<keyword evidence="4" id="KW-1185">Reference proteome</keyword>
<gene>
    <name evidence="3" type="ordered locus">Avin_31230</name>
</gene>
<feature type="compositionally biased region" description="Low complexity" evidence="1">
    <location>
        <begin position="79"/>
        <end position="91"/>
    </location>
</feature>
<keyword evidence="2" id="KW-0472">Membrane</keyword>
<feature type="region of interest" description="Disordered" evidence="1">
    <location>
        <begin position="65"/>
        <end position="91"/>
    </location>
</feature>